<dbReference type="CDD" id="cd20543">
    <property type="entry name" value="CYCLIN_AtCycD-like_rpt1"/>
    <property type="match status" value="1"/>
</dbReference>
<dbReference type="Pfam" id="PF00134">
    <property type="entry name" value="Cyclin_N"/>
    <property type="match status" value="1"/>
</dbReference>
<accession>A0A835M700</accession>
<dbReference type="OrthoDB" id="5590282at2759"/>
<dbReference type="SMART" id="SM00385">
    <property type="entry name" value="CYCLIN"/>
    <property type="match status" value="1"/>
</dbReference>
<dbReference type="InterPro" id="IPR006671">
    <property type="entry name" value="Cyclin_N"/>
</dbReference>
<dbReference type="Proteomes" id="UP000631114">
    <property type="component" value="Unassembled WGS sequence"/>
</dbReference>
<sequence>MAPQNKQQQQSSSKHRLYLLDALYCEEERLEEGEESECENSNVTNETTNPTTFLLEQDLFWEDEEVVSLFSKEKEPHLLINTSNFDIDSSLVLARKEAVEWMLKVDTHYGFSALTAVLAVNYLDRFMSSLHFQKDKPWMTQLAAVACLSVAAKVEETQVPLLLDLQVEETKYVFEAKTIQRMELLVLSTLHWRMNQVTPLSFLDHKIRRLGLKNNLHWEFMKRCERVCLNASFFDSRTSWMSAVLLSWTLLQEISRRTRIEFFSIFFSKVSVQEERESGELRMPSSSFNVVRVDVITSPR</sequence>
<keyword evidence="2 4" id="KW-0195">Cyclin</keyword>
<protein>
    <recommendedName>
        <fullName evidence="5">Cyclin-like domain-containing protein</fullName>
    </recommendedName>
</protein>
<dbReference type="GO" id="GO:0051301">
    <property type="term" value="P:cell division"/>
    <property type="evidence" value="ECO:0007669"/>
    <property type="project" value="UniProtKB-KW"/>
</dbReference>
<evidence type="ECO:0000313" key="6">
    <source>
        <dbReference type="EMBL" id="KAF9613016.1"/>
    </source>
</evidence>
<dbReference type="FunFam" id="1.10.472.10:FF:000074">
    <property type="entry name" value="D3-type cyclin"/>
    <property type="match status" value="1"/>
</dbReference>
<feature type="domain" description="Cyclin-like" evidence="5">
    <location>
        <begin position="100"/>
        <end position="188"/>
    </location>
</feature>
<keyword evidence="7" id="KW-1185">Reference proteome</keyword>
<dbReference type="PROSITE" id="PS00292">
    <property type="entry name" value="CYCLINS"/>
    <property type="match status" value="1"/>
</dbReference>
<evidence type="ECO:0000256" key="2">
    <source>
        <dbReference type="ARBA" id="ARBA00023127"/>
    </source>
</evidence>
<evidence type="ECO:0000313" key="7">
    <source>
        <dbReference type="Proteomes" id="UP000631114"/>
    </source>
</evidence>
<dbReference type="PANTHER" id="PTHR10177">
    <property type="entry name" value="CYCLINS"/>
    <property type="match status" value="1"/>
</dbReference>
<evidence type="ECO:0000256" key="1">
    <source>
        <dbReference type="ARBA" id="ARBA00022618"/>
    </source>
</evidence>
<dbReference type="Gene3D" id="1.10.472.10">
    <property type="entry name" value="Cyclin-like"/>
    <property type="match status" value="1"/>
</dbReference>
<dbReference type="AlphaFoldDB" id="A0A835M700"/>
<dbReference type="InterPro" id="IPR039361">
    <property type="entry name" value="Cyclin"/>
</dbReference>
<reference evidence="6 7" key="1">
    <citation type="submission" date="2020-10" db="EMBL/GenBank/DDBJ databases">
        <title>The Coptis chinensis genome and diversification of protoberbering-type alkaloids.</title>
        <authorList>
            <person name="Wang B."/>
            <person name="Shu S."/>
            <person name="Song C."/>
            <person name="Liu Y."/>
        </authorList>
    </citation>
    <scope>NUCLEOTIDE SEQUENCE [LARGE SCALE GENOMIC DNA]</scope>
    <source>
        <strain evidence="6">HL-2020</strain>
        <tissue evidence="6">Leaf</tissue>
    </source>
</reference>
<name>A0A835M700_9MAGN</name>
<evidence type="ECO:0000256" key="3">
    <source>
        <dbReference type="ARBA" id="ARBA00023306"/>
    </source>
</evidence>
<organism evidence="6 7">
    <name type="scientific">Coptis chinensis</name>
    <dbReference type="NCBI Taxonomy" id="261450"/>
    <lineage>
        <taxon>Eukaryota</taxon>
        <taxon>Viridiplantae</taxon>
        <taxon>Streptophyta</taxon>
        <taxon>Embryophyta</taxon>
        <taxon>Tracheophyta</taxon>
        <taxon>Spermatophyta</taxon>
        <taxon>Magnoliopsida</taxon>
        <taxon>Ranunculales</taxon>
        <taxon>Ranunculaceae</taxon>
        <taxon>Coptidoideae</taxon>
        <taxon>Coptis</taxon>
    </lineage>
</organism>
<dbReference type="InterPro" id="IPR048258">
    <property type="entry name" value="Cyclins_cyclin-box"/>
</dbReference>
<gene>
    <name evidence="6" type="ORF">IFM89_004870</name>
</gene>
<keyword evidence="3" id="KW-0131">Cell cycle</keyword>
<proteinExistence type="inferred from homology"/>
<comment type="similarity">
    <text evidence="4">Belongs to the cyclin family.</text>
</comment>
<comment type="caution">
    <text evidence="6">The sequence shown here is derived from an EMBL/GenBank/DDBJ whole genome shotgun (WGS) entry which is preliminary data.</text>
</comment>
<dbReference type="EMBL" id="JADFTS010000003">
    <property type="protein sequence ID" value="KAF9613016.1"/>
    <property type="molecule type" value="Genomic_DNA"/>
</dbReference>
<dbReference type="InterPro" id="IPR036915">
    <property type="entry name" value="Cyclin-like_sf"/>
</dbReference>
<evidence type="ECO:0000259" key="5">
    <source>
        <dbReference type="SMART" id="SM00385"/>
    </source>
</evidence>
<keyword evidence="1" id="KW-0132">Cell division</keyword>
<evidence type="ECO:0000256" key="4">
    <source>
        <dbReference type="RuleBase" id="RU000383"/>
    </source>
</evidence>
<dbReference type="SUPFAM" id="SSF47954">
    <property type="entry name" value="Cyclin-like"/>
    <property type="match status" value="1"/>
</dbReference>
<dbReference type="InterPro" id="IPR013763">
    <property type="entry name" value="Cyclin-like_dom"/>
</dbReference>